<keyword evidence="5" id="KW-1185">Reference proteome</keyword>
<dbReference type="InterPro" id="IPR011250">
    <property type="entry name" value="OMP/PagP_B-barrel"/>
</dbReference>
<evidence type="ECO:0000313" key="5">
    <source>
        <dbReference type="Proteomes" id="UP001150830"/>
    </source>
</evidence>
<keyword evidence="1 2" id="KW-0732">Signal</keyword>
<evidence type="ECO:0000313" key="4">
    <source>
        <dbReference type="EMBL" id="MCY0964437.1"/>
    </source>
</evidence>
<evidence type="ECO:0000259" key="3">
    <source>
        <dbReference type="Pfam" id="PF13505"/>
    </source>
</evidence>
<organism evidence="4 5">
    <name type="scientific">Parathalassolituus penaei</name>
    <dbReference type="NCBI Taxonomy" id="2997323"/>
    <lineage>
        <taxon>Bacteria</taxon>
        <taxon>Pseudomonadati</taxon>
        <taxon>Pseudomonadota</taxon>
        <taxon>Gammaproteobacteria</taxon>
        <taxon>Oceanospirillales</taxon>
        <taxon>Oceanospirillaceae</taxon>
        <taxon>Parathalassolituus</taxon>
    </lineage>
</organism>
<evidence type="ECO:0000256" key="2">
    <source>
        <dbReference type="SAM" id="SignalP"/>
    </source>
</evidence>
<feature type="chain" id="PRO_5040775115" description="Outer membrane protein beta-barrel domain-containing protein" evidence="2">
    <location>
        <begin position="22"/>
        <end position="163"/>
    </location>
</feature>
<dbReference type="SUPFAM" id="SSF56925">
    <property type="entry name" value="OMPA-like"/>
    <property type="match status" value="1"/>
</dbReference>
<feature type="signal peptide" evidence="2">
    <location>
        <begin position="1"/>
        <end position="21"/>
    </location>
</feature>
<dbReference type="InterPro" id="IPR027385">
    <property type="entry name" value="Beta-barrel_OMP"/>
</dbReference>
<name>A0A9X3EBE9_9GAMM</name>
<comment type="caution">
    <text evidence="4">The sequence shown here is derived from an EMBL/GenBank/DDBJ whole genome shotgun (WGS) entry which is preliminary data.</text>
</comment>
<dbReference type="AlphaFoldDB" id="A0A9X3EBE9"/>
<protein>
    <recommendedName>
        <fullName evidence="3">Outer membrane protein beta-barrel domain-containing protein</fullName>
    </recommendedName>
</protein>
<dbReference type="Proteomes" id="UP001150830">
    <property type="component" value="Unassembled WGS sequence"/>
</dbReference>
<reference evidence="4" key="1">
    <citation type="submission" date="2022-11" db="EMBL/GenBank/DDBJ databases">
        <title>Parathalassolutuus dongxingensis gen. nov., sp. nov., a novel member of family Oceanospirillaceae isolated from a coastal shrimp pond in Guangxi, China.</title>
        <authorList>
            <person name="Chen H."/>
        </authorList>
    </citation>
    <scope>NUCLEOTIDE SEQUENCE</scope>
    <source>
        <strain evidence="4">G-43</strain>
    </source>
</reference>
<evidence type="ECO:0000256" key="1">
    <source>
        <dbReference type="ARBA" id="ARBA00022729"/>
    </source>
</evidence>
<dbReference type="Pfam" id="PF13505">
    <property type="entry name" value="OMP_b-brl"/>
    <property type="match status" value="1"/>
</dbReference>
<dbReference type="EMBL" id="JAPNOA010000016">
    <property type="protein sequence ID" value="MCY0964437.1"/>
    <property type="molecule type" value="Genomic_DNA"/>
</dbReference>
<gene>
    <name evidence="4" type="ORF">OUO13_04495</name>
</gene>
<sequence length="163" mass="17672">MKKSVIALLPLLISGATLVHAENAIDHLQVGGGLSYNQIDSPFRHGHSEDANGVNMFVGYEFDSGWNAIDTSVEVGFNRTDRFDEYHDNVAGPWVALVGQRAVREVDPRLSVIGRVGLDVGDDDGVLMGVGFGFMIDPAVQLRAEYINRDATTQMLGSVVVKL</sequence>
<feature type="domain" description="Outer membrane protein beta-barrel" evidence="3">
    <location>
        <begin position="11"/>
        <end position="147"/>
    </location>
</feature>
<accession>A0A9X3EBE9</accession>
<proteinExistence type="predicted"/>
<dbReference type="RefSeq" id="WP_283172653.1">
    <property type="nucleotide sequence ID" value="NZ_JAPNOA010000016.1"/>
</dbReference>